<dbReference type="OrthoDB" id="8640486at2"/>
<dbReference type="KEGG" id="ska:CP970_43530"/>
<dbReference type="SUPFAM" id="SSF52096">
    <property type="entry name" value="ClpP/crotonase"/>
    <property type="match status" value="1"/>
</dbReference>
<gene>
    <name evidence="5" type="ORF">CP970_43530</name>
</gene>
<dbReference type="InterPro" id="IPR001753">
    <property type="entry name" value="Enoyl-CoA_hydra/iso"/>
</dbReference>
<evidence type="ECO:0000256" key="1">
    <source>
        <dbReference type="ARBA" id="ARBA00005254"/>
    </source>
</evidence>
<sequence length="275" mass="28906">MTTARHSTTLTTTHSTTLSTTHSASLSTVHASDEADGVVVLTLNHPPANALNDAVISELTTTLNTLADDPDAPALVLTGDGERFFCAGGDIKETVRQDADCMAERMTSFHALLCALENFPRPLVCAVNGWCVGGGIEMALFADAVYASAQARFVFPEINHGLLPAVKGVDRTRAVLGDRAARRLLLGGEPVDALDAQALGIVDRVVERDDLLAVATADARAAAAKPPAVFAALKRALRTGTVGRSADEQLRATTADARTVFDDPAARAAREVWHG</sequence>
<dbReference type="EMBL" id="CP023699">
    <property type="protein sequence ID" value="QEU96902.1"/>
    <property type="molecule type" value="Genomic_DNA"/>
</dbReference>
<keyword evidence="6" id="KW-1185">Reference proteome</keyword>
<dbReference type="GO" id="GO:0016829">
    <property type="term" value="F:lyase activity"/>
    <property type="evidence" value="ECO:0007669"/>
    <property type="project" value="UniProtKB-KW"/>
</dbReference>
<dbReference type="Gene3D" id="3.90.226.10">
    <property type="entry name" value="2-enoyl-CoA Hydratase, Chain A, domain 1"/>
    <property type="match status" value="1"/>
</dbReference>
<accession>A0A5J6GR68</accession>
<keyword evidence="3" id="KW-0456">Lyase</keyword>
<reference evidence="5 6" key="1">
    <citation type="submission" date="2017-09" db="EMBL/GenBank/DDBJ databases">
        <authorList>
            <person name="Lee N."/>
            <person name="Cho B.-K."/>
        </authorList>
    </citation>
    <scope>NUCLEOTIDE SEQUENCE [LARGE SCALE GENOMIC DNA]</scope>
    <source>
        <strain evidence="5 6">ATCC 12853</strain>
    </source>
</reference>
<comment type="similarity">
    <text evidence="1">Belongs to the enoyl-CoA hydratase/isomerase family.</text>
</comment>
<evidence type="ECO:0000256" key="3">
    <source>
        <dbReference type="ARBA" id="ARBA00023239"/>
    </source>
</evidence>
<dbReference type="AlphaFoldDB" id="A0A5J6GR68"/>
<dbReference type="RefSeq" id="WP_079043713.1">
    <property type="nucleotide sequence ID" value="NZ_CP023699.1"/>
</dbReference>
<protein>
    <submittedName>
        <fullName evidence="5">Enoyl-CoA hydratase/isomerase family protein</fullName>
    </submittedName>
</protein>
<dbReference type="CDD" id="cd06558">
    <property type="entry name" value="crotonase-like"/>
    <property type="match status" value="1"/>
</dbReference>
<dbReference type="Pfam" id="PF00378">
    <property type="entry name" value="ECH_1"/>
    <property type="match status" value="1"/>
</dbReference>
<evidence type="ECO:0000313" key="6">
    <source>
        <dbReference type="Proteomes" id="UP000325529"/>
    </source>
</evidence>
<dbReference type="GO" id="GO:0016853">
    <property type="term" value="F:isomerase activity"/>
    <property type="evidence" value="ECO:0007669"/>
    <property type="project" value="UniProtKB-KW"/>
</dbReference>
<organism evidence="5 6">
    <name type="scientific">Streptomyces kanamyceticus</name>
    <dbReference type="NCBI Taxonomy" id="1967"/>
    <lineage>
        <taxon>Bacteria</taxon>
        <taxon>Bacillati</taxon>
        <taxon>Actinomycetota</taxon>
        <taxon>Actinomycetes</taxon>
        <taxon>Kitasatosporales</taxon>
        <taxon>Streptomycetaceae</taxon>
        <taxon>Streptomyces</taxon>
    </lineage>
</organism>
<dbReference type="GO" id="GO:0006635">
    <property type="term" value="P:fatty acid beta-oxidation"/>
    <property type="evidence" value="ECO:0007669"/>
    <property type="project" value="TreeGrafter"/>
</dbReference>
<feature type="region of interest" description="Disordered" evidence="4">
    <location>
        <begin position="1"/>
        <end position="23"/>
    </location>
</feature>
<dbReference type="InterPro" id="IPR029045">
    <property type="entry name" value="ClpP/crotonase-like_dom_sf"/>
</dbReference>
<evidence type="ECO:0000256" key="2">
    <source>
        <dbReference type="ARBA" id="ARBA00023098"/>
    </source>
</evidence>
<keyword evidence="5" id="KW-0413">Isomerase</keyword>
<evidence type="ECO:0000313" key="5">
    <source>
        <dbReference type="EMBL" id="QEU96902.1"/>
    </source>
</evidence>
<dbReference type="PANTHER" id="PTHR11941">
    <property type="entry name" value="ENOYL-COA HYDRATASE-RELATED"/>
    <property type="match status" value="1"/>
</dbReference>
<dbReference type="Proteomes" id="UP000325529">
    <property type="component" value="Chromosome"/>
</dbReference>
<dbReference type="PANTHER" id="PTHR11941:SF169">
    <property type="entry name" value="(7AS)-7A-METHYL-1,5-DIOXO-2,3,5,6,7,7A-HEXAHYDRO-1H-INDENE-CARBOXYL-COA HYDROLASE"/>
    <property type="match status" value="1"/>
</dbReference>
<evidence type="ECO:0000256" key="4">
    <source>
        <dbReference type="SAM" id="MobiDB-lite"/>
    </source>
</evidence>
<keyword evidence="2" id="KW-0443">Lipid metabolism</keyword>
<name>A0A5J6GR68_STRKN</name>
<proteinExistence type="inferred from homology"/>